<sequence length="122" mass="12833">MAQLLPLATSPAVAAGSTVPERLAWMAEMAVRGMVVSLRGGDGDLRLGDDELAPVLGEYGFDLGAAGFVLLALFFGEEPAGFGELLFAVGLAGFEVRVEVGDGVGAVRAAVEAVLVRRWRWW</sequence>
<evidence type="ECO:0000313" key="1">
    <source>
        <dbReference type="EMBL" id="GAA0637335.1"/>
    </source>
</evidence>
<gene>
    <name evidence="1" type="ORF">GCM10009535_12100</name>
</gene>
<reference evidence="1 2" key="1">
    <citation type="journal article" date="2019" name="Int. J. Syst. Evol. Microbiol.">
        <title>The Global Catalogue of Microorganisms (GCM) 10K type strain sequencing project: providing services to taxonomists for standard genome sequencing and annotation.</title>
        <authorList>
            <consortium name="The Broad Institute Genomics Platform"/>
            <consortium name="The Broad Institute Genome Sequencing Center for Infectious Disease"/>
            <person name="Wu L."/>
            <person name="Ma J."/>
        </authorList>
    </citation>
    <scope>NUCLEOTIDE SEQUENCE [LARGE SCALE GENOMIC DNA]</scope>
    <source>
        <strain evidence="1 2">JCM 10367</strain>
    </source>
</reference>
<accession>A0ABN1HC51</accession>
<comment type="caution">
    <text evidence="1">The sequence shown here is derived from an EMBL/GenBank/DDBJ whole genome shotgun (WGS) entry which is preliminary data.</text>
</comment>
<evidence type="ECO:0000313" key="2">
    <source>
        <dbReference type="Proteomes" id="UP001500724"/>
    </source>
</evidence>
<organism evidence="1 2">
    <name type="scientific">Streptomyces thermocarboxydovorans</name>
    <dbReference type="NCBI Taxonomy" id="59298"/>
    <lineage>
        <taxon>Bacteria</taxon>
        <taxon>Bacillati</taxon>
        <taxon>Actinomycetota</taxon>
        <taxon>Actinomycetes</taxon>
        <taxon>Kitasatosporales</taxon>
        <taxon>Streptomycetaceae</taxon>
        <taxon>Streptomyces</taxon>
    </lineage>
</organism>
<dbReference type="EMBL" id="BAAAGU010000009">
    <property type="protein sequence ID" value="GAA0637335.1"/>
    <property type="molecule type" value="Genomic_DNA"/>
</dbReference>
<protein>
    <submittedName>
        <fullName evidence="1">Uncharacterized protein</fullName>
    </submittedName>
</protein>
<proteinExistence type="predicted"/>
<keyword evidence="2" id="KW-1185">Reference proteome</keyword>
<name>A0ABN1HC51_9ACTN</name>
<dbReference type="Proteomes" id="UP001500724">
    <property type="component" value="Unassembled WGS sequence"/>
</dbReference>